<organism evidence="5 6">
    <name type="scientific">Kytococcus sedentarius (strain ATCC 14392 / DSM 20547 / JCM 11482 / CCUG 33030 / NBRC 15357 / NCTC 11040 / CCM 314 / 541)</name>
    <name type="common">Micrococcus sedentarius</name>
    <dbReference type="NCBI Taxonomy" id="478801"/>
    <lineage>
        <taxon>Bacteria</taxon>
        <taxon>Bacillati</taxon>
        <taxon>Actinomycetota</taxon>
        <taxon>Actinomycetes</taxon>
        <taxon>Micrococcales</taxon>
        <taxon>Kytococcaceae</taxon>
        <taxon>Kytococcus</taxon>
    </lineage>
</organism>
<dbReference type="EC" id="2.2.1.6" evidence="3"/>
<protein>
    <recommendedName>
        <fullName evidence="3">Acetolactate synthase small subunit</fullName>
        <shortName evidence="3">AHAS</shortName>
        <shortName evidence="3">ALS</shortName>
        <ecNumber evidence="3">2.2.1.6</ecNumber>
    </recommendedName>
    <alternativeName>
        <fullName evidence="3">Acetohydroxy-acid synthase small subunit</fullName>
    </alternativeName>
</protein>
<keyword evidence="6" id="KW-1185">Reference proteome</keyword>
<comment type="pathway">
    <text evidence="3">Amino-acid biosynthesis; L-isoleucine biosynthesis; L-isoleucine from 2-oxobutanoate: step 1/4.</text>
</comment>
<dbReference type="Gene3D" id="3.30.70.260">
    <property type="match status" value="1"/>
</dbReference>
<dbReference type="Pfam" id="PF22629">
    <property type="entry name" value="ACT_AHAS_ss"/>
    <property type="match status" value="1"/>
</dbReference>
<dbReference type="eggNOG" id="COG0440">
    <property type="taxonomic scope" value="Bacteria"/>
</dbReference>
<keyword evidence="3" id="KW-0028">Amino-acid biosynthesis</keyword>
<dbReference type="KEGG" id="kse:Ksed_06130"/>
<dbReference type="RefSeq" id="WP_012802097.1">
    <property type="nucleotide sequence ID" value="NC_013169.1"/>
</dbReference>
<reference evidence="5 6" key="1">
    <citation type="journal article" date="2009" name="Stand. Genomic Sci.">
        <title>Complete genome sequence of Kytococcus sedentarius type strain (541).</title>
        <authorList>
            <person name="Sims D."/>
            <person name="Brettin T."/>
            <person name="Detter J.C."/>
            <person name="Han C."/>
            <person name="Lapidus A."/>
            <person name="Copeland A."/>
            <person name="Glavina Del Rio T."/>
            <person name="Nolan M."/>
            <person name="Chen F."/>
            <person name="Lucas S."/>
            <person name="Tice H."/>
            <person name="Cheng J.F."/>
            <person name="Bruce D."/>
            <person name="Goodwin L."/>
            <person name="Pitluck S."/>
            <person name="Ovchinnikova G."/>
            <person name="Pati A."/>
            <person name="Ivanova N."/>
            <person name="Mavrommatis K."/>
            <person name="Chen A."/>
            <person name="Palaniappan K."/>
            <person name="D'haeseleer P."/>
            <person name="Chain P."/>
            <person name="Bristow J."/>
            <person name="Eisen J.A."/>
            <person name="Markowitz V."/>
            <person name="Hugenholtz P."/>
            <person name="Schneider S."/>
            <person name="Goker M."/>
            <person name="Pukall R."/>
            <person name="Kyrpides N.C."/>
            <person name="Klenk H.P."/>
        </authorList>
    </citation>
    <scope>NUCLEOTIDE SEQUENCE [LARGE SCALE GENOMIC DNA]</scope>
    <source>
        <strain evidence="6">ATCC 14392 / DSM 20547 / JCM 11482 / CCUG 33030 / NBRC 15357 / NCTC 11040 / CCM 314 / 541</strain>
    </source>
</reference>
<dbReference type="HOGENOM" id="CLU_2206598_0_0_11"/>
<dbReference type="PANTHER" id="PTHR30239:SF0">
    <property type="entry name" value="ACETOLACTATE SYNTHASE SMALL SUBUNIT 1, CHLOROPLASTIC"/>
    <property type="match status" value="1"/>
</dbReference>
<evidence type="ECO:0000313" key="6">
    <source>
        <dbReference type="Proteomes" id="UP000006666"/>
    </source>
</evidence>
<dbReference type="Proteomes" id="UP000006666">
    <property type="component" value="Chromosome"/>
</dbReference>
<feature type="domain" description="ACT" evidence="4">
    <location>
        <begin position="5"/>
        <end position="80"/>
    </location>
</feature>
<dbReference type="AlphaFoldDB" id="C7NLL3"/>
<dbReference type="STRING" id="478801.Ksed_06130"/>
<dbReference type="PANTHER" id="PTHR30239">
    <property type="entry name" value="ACETOLACTATE SYNTHASE SMALL SUBUNIT"/>
    <property type="match status" value="1"/>
</dbReference>
<dbReference type="GO" id="GO:0003984">
    <property type="term" value="F:acetolactate synthase activity"/>
    <property type="evidence" value="ECO:0007669"/>
    <property type="project" value="UniProtKB-UniRule"/>
</dbReference>
<name>C7NLL3_KYTSD</name>
<evidence type="ECO:0000259" key="4">
    <source>
        <dbReference type="PROSITE" id="PS51671"/>
    </source>
</evidence>
<comment type="function">
    <text evidence="3">Catalyzes the conversion of 2 pyruvate molecules into acetolactate in the first common step of the biosynthetic pathway of the branched-amino acids such as leucine, isoleucine, and valine.</text>
</comment>
<dbReference type="UniPathway" id="UPA00049">
    <property type="reaction ID" value="UER00059"/>
</dbReference>
<dbReference type="GO" id="GO:0009097">
    <property type="term" value="P:isoleucine biosynthetic process"/>
    <property type="evidence" value="ECO:0007669"/>
    <property type="project" value="UniProtKB-UniRule"/>
</dbReference>
<dbReference type="InterPro" id="IPR002912">
    <property type="entry name" value="ACT_dom"/>
</dbReference>
<sequence length="107" mass="11574">MKRHALSVTAENHPGVLTKVCGLFATRDANIQYLAAAPTLQKGVSHMTIVVRANDQFDVEDLITHVEQVPHVVAVEAIDDVDAVATELQTTADRAPRTVGSLTQRAF</sequence>
<dbReference type="GO" id="GO:0005829">
    <property type="term" value="C:cytosol"/>
    <property type="evidence" value="ECO:0007669"/>
    <property type="project" value="TreeGrafter"/>
</dbReference>
<proteinExistence type="inferred from homology"/>
<comment type="catalytic activity">
    <reaction evidence="2 3">
        <text>2 pyruvate + H(+) = (2S)-2-acetolactate + CO2</text>
        <dbReference type="Rhea" id="RHEA:25249"/>
        <dbReference type="ChEBI" id="CHEBI:15361"/>
        <dbReference type="ChEBI" id="CHEBI:15378"/>
        <dbReference type="ChEBI" id="CHEBI:16526"/>
        <dbReference type="ChEBI" id="CHEBI:58476"/>
        <dbReference type="EC" id="2.2.1.6"/>
    </reaction>
</comment>
<dbReference type="InterPro" id="IPR054480">
    <property type="entry name" value="AHAS_small-like_ACT"/>
</dbReference>
<dbReference type="PROSITE" id="PS51671">
    <property type="entry name" value="ACT"/>
    <property type="match status" value="1"/>
</dbReference>
<dbReference type="SUPFAM" id="SSF55021">
    <property type="entry name" value="ACT-like"/>
    <property type="match status" value="1"/>
</dbReference>
<evidence type="ECO:0000256" key="2">
    <source>
        <dbReference type="ARBA" id="ARBA00048670"/>
    </source>
</evidence>
<comment type="pathway">
    <text evidence="3">Amino-acid biosynthesis; L-valine biosynthesis; L-valine from pyruvate: step 1/4.</text>
</comment>
<dbReference type="InterPro" id="IPR045865">
    <property type="entry name" value="ACT-like_dom_sf"/>
</dbReference>
<dbReference type="UniPathway" id="UPA00047">
    <property type="reaction ID" value="UER00055"/>
</dbReference>
<keyword evidence="3" id="KW-0100">Branched-chain amino acid biosynthesis</keyword>
<evidence type="ECO:0000256" key="3">
    <source>
        <dbReference type="RuleBase" id="RU368092"/>
    </source>
</evidence>
<dbReference type="EMBL" id="CP001686">
    <property type="protein sequence ID" value="ACV05679.1"/>
    <property type="molecule type" value="Genomic_DNA"/>
</dbReference>
<keyword evidence="3" id="KW-0808">Transferase</keyword>
<dbReference type="NCBIfam" id="TIGR00119">
    <property type="entry name" value="acolac_sm"/>
    <property type="match status" value="1"/>
</dbReference>
<evidence type="ECO:0000256" key="1">
    <source>
        <dbReference type="ARBA" id="ARBA00011744"/>
    </source>
</evidence>
<comment type="similarity">
    <text evidence="3">Belongs to the acetolactate synthase small subunit family.</text>
</comment>
<evidence type="ECO:0000313" key="5">
    <source>
        <dbReference type="EMBL" id="ACV05679.1"/>
    </source>
</evidence>
<comment type="subunit">
    <text evidence="1 3">Dimer of large and small chains.</text>
</comment>
<gene>
    <name evidence="5" type="ordered locus">Ksed_06130</name>
</gene>
<dbReference type="GO" id="GO:0009099">
    <property type="term" value="P:L-valine biosynthetic process"/>
    <property type="evidence" value="ECO:0007669"/>
    <property type="project" value="UniProtKB-UniRule"/>
</dbReference>
<dbReference type="InterPro" id="IPR004789">
    <property type="entry name" value="Acetalactate_synth_ssu"/>
</dbReference>
<accession>C7NLL3</accession>
<dbReference type="GO" id="GO:1990610">
    <property type="term" value="F:acetolactate synthase regulator activity"/>
    <property type="evidence" value="ECO:0007669"/>
    <property type="project" value="UniProtKB-UniRule"/>
</dbReference>